<dbReference type="Gene3D" id="3.50.50.60">
    <property type="entry name" value="FAD/NAD(P)-binding domain"/>
    <property type="match status" value="2"/>
</dbReference>
<dbReference type="Pfam" id="PF01266">
    <property type="entry name" value="DAO"/>
    <property type="match status" value="1"/>
</dbReference>
<dbReference type="EMBL" id="CP002580">
    <property type="protein sequence ID" value="AJK45191.1"/>
    <property type="molecule type" value="Genomic_DNA"/>
</dbReference>
<dbReference type="PANTHER" id="PTHR13847">
    <property type="entry name" value="SARCOSINE DEHYDROGENASE-RELATED"/>
    <property type="match status" value="1"/>
</dbReference>
<dbReference type="Gene3D" id="3.30.9.10">
    <property type="entry name" value="D-Amino Acid Oxidase, subunit A, domain 2"/>
    <property type="match status" value="1"/>
</dbReference>
<comment type="similarity">
    <text evidence="2">Belongs to the DadA oxidoreductase family.</text>
</comment>
<reference evidence="5 6" key="2">
    <citation type="journal article" date="2016" name="Appl. Microbiol. Biotechnol.">
        <title>Mutations improving production and secretion of extracellular lipase by Burkholderia glumae PG1.</title>
        <authorList>
            <person name="Knapp A."/>
            <person name="Voget S."/>
            <person name="Gao R."/>
            <person name="Zaburannyi N."/>
            <person name="Krysciak D."/>
            <person name="Breuer M."/>
            <person name="Hauer B."/>
            <person name="Streit W.R."/>
            <person name="Muller R."/>
            <person name="Daniel R."/>
            <person name="Jaeger K.E."/>
        </authorList>
    </citation>
    <scope>NUCLEOTIDE SEQUENCE [LARGE SCALE GENOMIC DNA]</scope>
    <source>
        <strain evidence="5 6">PG1</strain>
    </source>
</reference>
<evidence type="ECO:0000259" key="4">
    <source>
        <dbReference type="Pfam" id="PF01266"/>
    </source>
</evidence>
<proteinExistence type="inferred from homology"/>
<dbReference type="SUPFAM" id="SSF51905">
    <property type="entry name" value="FAD/NAD(P)-binding domain"/>
    <property type="match status" value="1"/>
</dbReference>
<dbReference type="NCBIfam" id="NF001933">
    <property type="entry name" value="PRK00711.1"/>
    <property type="match status" value="1"/>
</dbReference>
<dbReference type="RefSeq" id="WP_042623960.1">
    <property type="nucleotide sequence ID" value="NZ_CP002580.1"/>
</dbReference>
<sequence>MRILIVGAGVIGLSSAYYLQRAGHEVTVLERHPAVARETSFGNGGQLSYSYVAPLADPGVISKLPGWLLRRDSPVRFRPTLNPAQWRWCFAFLAACTRSRSALTTRQLLSLSFLSRTLLHEMIAAEPSLDFDFVRSGKLVLHRDPGAMQQAVAQLELQRALGCEQRALDAAACVALEPSLAPHRDQFAGGIHTPSEDTADCHRFCTGLAALLRARGVTITTGVALDGLRVAGDARDARVVALRDGSPIDADQIVIAAGASAAPLLAPLGIRPPIWPLKGYSLTYALPTGAPAPRASLTDFARKVVYARLGERLRVAGIADLDASPEPDPARLATLHAQARALFPELTAGEPLAWTGQRPATPTGVPTIGPTRYRNLWLNLGHGALGFTLAAGSAALLADWLAGGTGHPLRETFSH</sequence>
<evidence type="ECO:0000256" key="1">
    <source>
        <dbReference type="ARBA" id="ARBA00004960"/>
    </source>
</evidence>
<gene>
    <name evidence="5" type="primary">dadA1</name>
    <name evidence="5" type="ORF">BGL_1c06550</name>
</gene>
<dbReference type="SUPFAM" id="SSF54373">
    <property type="entry name" value="FAD-linked reductases, C-terminal domain"/>
    <property type="match status" value="1"/>
</dbReference>
<feature type="domain" description="FAD dependent oxidoreductase" evidence="4">
    <location>
        <begin position="2"/>
        <end position="400"/>
    </location>
</feature>
<evidence type="ECO:0000313" key="5">
    <source>
        <dbReference type="EMBL" id="AJK45191.1"/>
    </source>
</evidence>
<name>A0A0B6RYW6_BURPL</name>
<evidence type="ECO:0000313" key="6">
    <source>
        <dbReference type="Proteomes" id="UP000031838"/>
    </source>
</evidence>
<dbReference type="Proteomes" id="UP000031838">
    <property type="component" value="Chromosome 1"/>
</dbReference>
<dbReference type="AlphaFoldDB" id="A0A0B6RYW6"/>
<comment type="pathway">
    <text evidence="1">Amino-acid degradation; D-alanine degradation; NH(3) and pyruvate from D-alanine: step 1/1.</text>
</comment>
<dbReference type="HOGENOM" id="CLU_007884_9_2_4"/>
<evidence type="ECO:0000256" key="3">
    <source>
        <dbReference type="ARBA" id="ARBA00023002"/>
    </source>
</evidence>
<dbReference type="GO" id="GO:0005886">
    <property type="term" value="C:plasma membrane"/>
    <property type="evidence" value="ECO:0007669"/>
    <property type="project" value="TreeGrafter"/>
</dbReference>
<dbReference type="EC" id="1.4.99.6" evidence="5"/>
<dbReference type="KEGG" id="bgp:BGL_1c06550"/>
<dbReference type="InterPro" id="IPR036188">
    <property type="entry name" value="FAD/NAD-bd_sf"/>
</dbReference>
<dbReference type="InterPro" id="IPR006076">
    <property type="entry name" value="FAD-dep_OxRdtase"/>
</dbReference>
<accession>A0A0B6RYW6</accession>
<dbReference type="PANTHER" id="PTHR13847:SF280">
    <property type="entry name" value="D-AMINO ACID DEHYDROGENASE"/>
    <property type="match status" value="1"/>
</dbReference>
<keyword evidence="6" id="KW-1185">Reference proteome</keyword>
<dbReference type="GO" id="GO:0008718">
    <property type="term" value="F:D-amino-acid dehydrogenase activity"/>
    <property type="evidence" value="ECO:0007669"/>
    <property type="project" value="TreeGrafter"/>
</dbReference>
<reference evidence="6" key="1">
    <citation type="submission" date="2011-03" db="EMBL/GenBank/DDBJ databases">
        <authorList>
            <person name="Voget S."/>
            <person name="Streit W.R."/>
            <person name="Jaeger K.E."/>
            <person name="Daniel R."/>
        </authorList>
    </citation>
    <scope>NUCLEOTIDE SEQUENCE [LARGE SCALE GENOMIC DNA]</scope>
    <source>
        <strain evidence="6">PG1</strain>
    </source>
</reference>
<dbReference type="GO" id="GO:0055130">
    <property type="term" value="P:D-alanine catabolic process"/>
    <property type="evidence" value="ECO:0007669"/>
    <property type="project" value="TreeGrafter"/>
</dbReference>
<protein>
    <submittedName>
        <fullName evidence="5">D-amino acid dehydrogenase, small subunit DadA</fullName>
        <ecNumber evidence="5">1.4.99.6</ecNumber>
    </submittedName>
</protein>
<dbReference type="GO" id="GO:0005737">
    <property type="term" value="C:cytoplasm"/>
    <property type="evidence" value="ECO:0007669"/>
    <property type="project" value="TreeGrafter"/>
</dbReference>
<evidence type="ECO:0000256" key="2">
    <source>
        <dbReference type="ARBA" id="ARBA00009410"/>
    </source>
</evidence>
<keyword evidence="3 5" id="KW-0560">Oxidoreductase</keyword>
<organism evidence="5 6">
    <name type="scientific">Burkholderia plantarii</name>
    <dbReference type="NCBI Taxonomy" id="41899"/>
    <lineage>
        <taxon>Bacteria</taxon>
        <taxon>Pseudomonadati</taxon>
        <taxon>Pseudomonadota</taxon>
        <taxon>Betaproteobacteria</taxon>
        <taxon>Burkholderiales</taxon>
        <taxon>Burkholderiaceae</taxon>
        <taxon>Burkholderia</taxon>
    </lineage>
</organism>